<sequence>MPDPTPTYTITGSVFLQPQAFRTIESREESITPDTLPALHLAVFAADVRTAGVDNALATVALIPDTDSQSTGDDSFRFVFDDFVIPNTALADPTVTPSVFFRIFPKKKDGTFSGALARSDEQAQSNGRFPVVISPLPGRELSRTGDRSIPLYQGTGGEDVVGRIEAIFRSEGDVELAEVARIQDQTLYADPDIIDNLSEETKDVRLTRPEANPTRDQALWVAIRQRTDGLRFGAYKEFIDQVFCENTNDGQVPNAVTEELRRKQDKLKFGLVTTGNVEAYNLLRVATDAFLLLFGCGDITIDTDAYEQDLAAESSRLQRSASHEEIRRELTDYLTTFLGRDRLPYIQQVVTTNFSDGLSDAFTESPFCYGISNPDPCMIELIWSYWHESGMLVQALSAISLRFQNKSLRQNDPLANLTLDPLRPLNNLIWGFVQNEFQRLSVSRRVHEYAHQYGLALEGKAVPQMRTADSRVHFLEAFHNLLLRCSQFYIEDNNTTIISDGFALLNALKEVHILLAQGAHNQYGDLPWTARSEMMTMQYMLSRDEMREFLRGRPMVPYQEEWMGQVDIMNTMQGWTGLPVNHFRDLGVYGEQLLLSIRLGDWVQTIDQDRAKNWARYWRSEVKSYIHAYQALTGIDLSAAPPNATIAKMRTVQPAKLIRRRTNQLRKGNGTKRIPGAVQSELTRQSSSKRRSLR</sequence>
<dbReference type="RefSeq" id="WP_098078394.1">
    <property type="nucleotide sequence ID" value="NZ_PDEQ01000010.1"/>
</dbReference>
<organism evidence="2 3">
    <name type="scientific">Longibacter salinarum</name>
    <dbReference type="NCBI Taxonomy" id="1850348"/>
    <lineage>
        <taxon>Bacteria</taxon>
        <taxon>Pseudomonadati</taxon>
        <taxon>Rhodothermota</taxon>
        <taxon>Rhodothermia</taxon>
        <taxon>Rhodothermales</taxon>
        <taxon>Salisaetaceae</taxon>
        <taxon>Longibacter</taxon>
    </lineage>
</organism>
<dbReference type="OrthoDB" id="5483139at2"/>
<dbReference type="EMBL" id="PDEQ01000010">
    <property type="protein sequence ID" value="PEN11301.1"/>
    <property type="molecule type" value="Genomic_DNA"/>
</dbReference>
<keyword evidence="3" id="KW-1185">Reference proteome</keyword>
<name>A0A2A8CUS9_9BACT</name>
<evidence type="ECO:0000313" key="3">
    <source>
        <dbReference type="Proteomes" id="UP000220102"/>
    </source>
</evidence>
<proteinExistence type="predicted"/>
<dbReference type="AlphaFoldDB" id="A0A2A8CUS9"/>
<comment type="caution">
    <text evidence="2">The sequence shown here is derived from an EMBL/GenBank/DDBJ whole genome shotgun (WGS) entry which is preliminary data.</text>
</comment>
<gene>
    <name evidence="2" type="ORF">CRI94_16050</name>
</gene>
<evidence type="ECO:0000256" key="1">
    <source>
        <dbReference type="SAM" id="MobiDB-lite"/>
    </source>
</evidence>
<dbReference type="Proteomes" id="UP000220102">
    <property type="component" value="Unassembled WGS sequence"/>
</dbReference>
<evidence type="ECO:0000313" key="2">
    <source>
        <dbReference type="EMBL" id="PEN11301.1"/>
    </source>
</evidence>
<reference evidence="2 3" key="1">
    <citation type="submission" date="2017-10" db="EMBL/GenBank/DDBJ databases">
        <title>Draft genome of Longibacter Salinarum.</title>
        <authorList>
            <person name="Goh K.M."/>
            <person name="Shamsir M.S."/>
            <person name="Lim S.W."/>
        </authorList>
    </citation>
    <scope>NUCLEOTIDE SEQUENCE [LARGE SCALE GENOMIC DNA]</scope>
    <source>
        <strain evidence="2 3">KCTC 52045</strain>
    </source>
</reference>
<feature type="region of interest" description="Disordered" evidence="1">
    <location>
        <begin position="659"/>
        <end position="694"/>
    </location>
</feature>
<accession>A0A2A8CUS9</accession>
<protein>
    <submittedName>
        <fullName evidence="2">Uncharacterized protein</fullName>
    </submittedName>
</protein>